<accession>A0ABU7WJL8</accession>
<evidence type="ECO:0000313" key="4">
    <source>
        <dbReference type="Proteomes" id="UP001358324"/>
    </source>
</evidence>
<dbReference type="Pfam" id="PF00106">
    <property type="entry name" value="adh_short"/>
    <property type="match status" value="1"/>
</dbReference>
<keyword evidence="2" id="KW-0560">Oxidoreductase</keyword>
<name>A0ABU7WJL8_9GAMM</name>
<dbReference type="Proteomes" id="UP001358324">
    <property type="component" value="Unassembled WGS sequence"/>
</dbReference>
<organism evidence="3 4">
    <name type="scientific">Luteimonas flava</name>
    <dbReference type="NCBI Taxonomy" id="3115822"/>
    <lineage>
        <taxon>Bacteria</taxon>
        <taxon>Pseudomonadati</taxon>
        <taxon>Pseudomonadota</taxon>
        <taxon>Gammaproteobacteria</taxon>
        <taxon>Lysobacterales</taxon>
        <taxon>Lysobacteraceae</taxon>
        <taxon>Luteimonas</taxon>
    </lineage>
</organism>
<dbReference type="InterPro" id="IPR036291">
    <property type="entry name" value="NAD(P)-bd_dom_sf"/>
</dbReference>
<proteinExistence type="inferred from homology"/>
<evidence type="ECO:0000256" key="2">
    <source>
        <dbReference type="ARBA" id="ARBA00023002"/>
    </source>
</evidence>
<dbReference type="EMBL" id="JAZHBM010000003">
    <property type="protein sequence ID" value="MEF3083391.1"/>
    <property type="molecule type" value="Genomic_DNA"/>
</dbReference>
<sequence length="279" mass="29314">MKLEGRTVLLTGATGGIGAALVATLVARGAHVLAVARHADRLNALARSHPAGAVTPFAADLTEPADRASLLAHARTLLPSPSVLVLAHARPAFGLFPAQSDAEFDALVRTNLTAPMQLIRCLLPVLQAHSQAAVLAVGSTFGSLAFPGFSAYSASKFGLRGLIEGLGREHADGTVRFQYIAPRATRTPFNAPAVDALNRALGTHVDEPAAVADALVHAIERGTRRRQLGWSEALFARINALLPALVDRSLAKQLPLIRHHAGGAPSAVSQEHRHDPLPH</sequence>
<evidence type="ECO:0000313" key="3">
    <source>
        <dbReference type="EMBL" id="MEF3083391.1"/>
    </source>
</evidence>
<dbReference type="Gene3D" id="3.40.50.720">
    <property type="entry name" value="NAD(P)-binding Rossmann-like Domain"/>
    <property type="match status" value="1"/>
</dbReference>
<dbReference type="InterPro" id="IPR002347">
    <property type="entry name" value="SDR_fam"/>
</dbReference>
<comment type="similarity">
    <text evidence="1">Belongs to the short-chain dehydrogenases/reductases (SDR) family.</text>
</comment>
<keyword evidence="4" id="KW-1185">Reference proteome</keyword>
<dbReference type="PROSITE" id="PS00061">
    <property type="entry name" value="ADH_SHORT"/>
    <property type="match status" value="1"/>
</dbReference>
<dbReference type="InterPro" id="IPR020904">
    <property type="entry name" value="Sc_DH/Rdtase_CS"/>
</dbReference>
<comment type="caution">
    <text evidence="3">The sequence shown here is derived from an EMBL/GenBank/DDBJ whole genome shotgun (WGS) entry which is preliminary data.</text>
</comment>
<dbReference type="PANTHER" id="PTHR44196">
    <property type="entry name" value="DEHYDROGENASE/REDUCTASE SDR FAMILY MEMBER 7B"/>
    <property type="match status" value="1"/>
</dbReference>
<dbReference type="NCBIfam" id="NF006565">
    <property type="entry name" value="PRK09072.1"/>
    <property type="match status" value="1"/>
</dbReference>
<protein>
    <submittedName>
        <fullName evidence="3">SDR family oxidoreductase</fullName>
    </submittedName>
</protein>
<dbReference type="SUPFAM" id="SSF51735">
    <property type="entry name" value="NAD(P)-binding Rossmann-fold domains"/>
    <property type="match status" value="1"/>
</dbReference>
<dbReference type="PRINTS" id="PR00081">
    <property type="entry name" value="GDHRDH"/>
</dbReference>
<reference evidence="3 4" key="1">
    <citation type="submission" date="2024-01" db="EMBL/GenBank/DDBJ databases">
        <title>Novel species of the genus Luteimonas isolated from rivers.</title>
        <authorList>
            <person name="Lu H."/>
        </authorList>
    </citation>
    <scope>NUCLEOTIDE SEQUENCE [LARGE SCALE GENOMIC DNA]</scope>
    <source>
        <strain evidence="3 4">SMYT11W</strain>
    </source>
</reference>
<dbReference type="CDD" id="cd05233">
    <property type="entry name" value="SDR_c"/>
    <property type="match status" value="1"/>
</dbReference>
<gene>
    <name evidence="3" type="ORF">V3391_14350</name>
</gene>
<evidence type="ECO:0000256" key="1">
    <source>
        <dbReference type="ARBA" id="ARBA00006484"/>
    </source>
</evidence>
<dbReference type="PANTHER" id="PTHR44196:SF1">
    <property type="entry name" value="DEHYDROGENASE_REDUCTASE SDR FAMILY MEMBER 7B"/>
    <property type="match status" value="1"/>
</dbReference>
<dbReference type="RefSeq" id="WP_332079126.1">
    <property type="nucleotide sequence ID" value="NZ_JAZHBM010000003.1"/>
</dbReference>